<keyword evidence="3" id="KW-1185">Reference proteome</keyword>
<dbReference type="InterPro" id="IPR011576">
    <property type="entry name" value="Pyridox_Oxase_N"/>
</dbReference>
<dbReference type="PANTHER" id="PTHR42815">
    <property type="entry name" value="FAD-BINDING, PUTATIVE (AFU_ORTHOLOGUE AFUA_6G07600)-RELATED"/>
    <property type="match status" value="1"/>
</dbReference>
<evidence type="ECO:0000313" key="3">
    <source>
        <dbReference type="Proteomes" id="UP001371305"/>
    </source>
</evidence>
<accession>A0ABU9B2A3</accession>
<evidence type="ECO:0000313" key="2">
    <source>
        <dbReference type="EMBL" id="MEK7954159.1"/>
    </source>
</evidence>
<reference evidence="2 3" key="1">
    <citation type="submission" date="2024-04" db="EMBL/GenBank/DDBJ databases">
        <title>Luteolibacter sp. isolated from soil.</title>
        <authorList>
            <person name="An J."/>
        </authorList>
    </citation>
    <scope>NUCLEOTIDE SEQUENCE [LARGE SCALE GENOMIC DNA]</scope>
    <source>
        <strain evidence="2 3">Y139</strain>
    </source>
</reference>
<dbReference type="Pfam" id="PF01243">
    <property type="entry name" value="PNPOx_N"/>
    <property type="match status" value="1"/>
</dbReference>
<dbReference type="RefSeq" id="WP_341407927.1">
    <property type="nucleotide sequence ID" value="NZ_JBBUKT010000016.1"/>
</dbReference>
<dbReference type="Gene3D" id="2.30.110.10">
    <property type="entry name" value="Electron Transport, Fmn-binding Protein, Chain A"/>
    <property type="match status" value="1"/>
</dbReference>
<gene>
    <name evidence="2" type="ORF">WKV53_26820</name>
</gene>
<dbReference type="PANTHER" id="PTHR42815:SF2">
    <property type="entry name" value="FAD-BINDING, PUTATIVE (AFU_ORTHOLOGUE AFUA_6G07600)-RELATED"/>
    <property type="match status" value="1"/>
</dbReference>
<sequence>MAHKFLEVAFTPAVRAAQQHYYGRSQSLPPAIQNDPLGPDEIDFIESRDSFYLSSVNETGWPYVQHRGGPAGFAKVISPNEIAFADYKGNRQMLSTGNLAVNDRVCLFLMDYPQRVRLKLLGHAEVLDAREHPELVAQIAAPDMVKLTERIFRIRIVSYDWNCPKYITPRYTAAEVTEAIAPLKARIAELESQLHPPTSP</sequence>
<organism evidence="2 3">
    <name type="scientific">Luteolibacter soli</name>
    <dbReference type="NCBI Taxonomy" id="3135280"/>
    <lineage>
        <taxon>Bacteria</taxon>
        <taxon>Pseudomonadati</taxon>
        <taxon>Verrucomicrobiota</taxon>
        <taxon>Verrucomicrobiia</taxon>
        <taxon>Verrucomicrobiales</taxon>
        <taxon>Verrucomicrobiaceae</taxon>
        <taxon>Luteolibacter</taxon>
    </lineage>
</organism>
<name>A0ABU9B2A3_9BACT</name>
<dbReference type="EMBL" id="JBBUKT010000016">
    <property type="protein sequence ID" value="MEK7954159.1"/>
    <property type="molecule type" value="Genomic_DNA"/>
</dbReference>
<proteinExistence type="predicted"/>
<evidence type="ECO:0000259" key="1">
    <source>
        <dbReference type="Pfam" id="PF01243"/>
    </source>
</evidence>
<feature type="domain" description="Pyridoxamine 5'-phosphate oxidase N-terminal" evidence="1">
    <location>
        <begin position="43"/>
        <end position="139"/>
    </location>
</feature>
<dbReference type="Proteomes" id="UP001371305">
    <property type="component" value="Unassembled WGS sequence"/>
</dbReference>
<comment type="caution">
    <text evidence="2">The sequence shown here is derived from an EMBL/GenBank/DDBJ whole genome shotgun (WGS) entry which is preliminary data.</text>
</comment>
<dbReference type="InterPro" id="IPR012349">
    <property type="entry name" value="Split_barrel_FMN-bd"/>
</dbReference>
<dbReference type="SUPFAM" id="SSF50475">
    <property type="entry name" value="FMN-binding split barrel"/>
    <property type="match status" value="1"/>
</dbReference>
<protein>
    <submittedName>
        <fullName evidence="2">Pyridoxamine 5'-phosphate oxidase family protein</fullName>
    </submittedName>
</protein>